<proteinExistence type="inferred from homology"/>
<dbReference type="SUPFAM" id="SSF103473">
    <property type="entry name" value="MFS general substrate transporter"/>
    <property type="match status" value="1"/>
</dbReference>
<dbReference type="InterPro" id="IPR036259">
    <property type="entry name" value="MFS_trans_sf"/>
</dbReference>
<keyword evidence="3" id="KW-1133">Transmembrane helix</keyword>
<comment type="subcellular location">
    <subcellularLocation>
        <location evidence="1">Membrane</location>
        <topology evidence="1">Multi-pass membrane protein</topology>
    </subcellularLocation>
</comment>
<evidence type="ECO:0008006" key="6">
    <source>
        <dbReference type="Google" id="ProtNLM"/>
    </source>
</evidence>
<dbReference type="Proteomes" id="UP000191518">
    <property type="component" value="Unassembled WGS sequence"/>
</dbReference>
<feature type="transmembrane region" description="Helical" evidence="3">
    <location>
        <begin position="172"/>
        <end position="194"/>
    </location>
</feature>
<keyword evidence="3" id="KW-0812">Transmembrane</keyword>
<evidence type="ECO:0000256" key="1">
    <source>
        <dbReference type="ARBA" id="ARBA00004141"/>
    </source>
</evidence>
<dbReference type="Gene3D" id="1.20.1250.20">
    <property type="entry name" value="MFS general substrate transporter like domains"/>
    <property type="match status" value="1"/>
</dbReference>
<dbReference type="EMBL" id="MDYP01000049">
    <property type="protein sequence ID" value="OQE00613.1"/>
    <property type="molecule type" value="Genomic_DNA"/>
</dbReference>
<dbReference type="PANTHER" id="PTHR11360">
    <property type="entry name" value="MONOCARBOXYLATE TRANSPORTER"/>
    <property type="match status" value="1"/>
</dbReference>
<evidence type="ECO:0000313" key="5">
    <source>
        <dbReference type="Proteomes" id="UP000191518"/>
    </source>
</evidence>
<comment type="similarity">
    <text evidence="2">Belongs to the major facilitator superfamily. Monocarboxylate porter (TC 2.A.1.13) family.</text>
</comment>
<keyword evidence="5" id="KW-1185">Reference proteome</keyword>
<protein>
    <recommendedName>
        <fullName evidence="6">Major facilitator superfamily (MFS) profile domain-containing protein</fullName>
    </recommendedName>
</protein>
<sequence length="266" mass="28801">MGLAISGGSASGIVLPLIISSILPKIGFQKMTLAVSVVLLPFEIAAVVLMKTPALSAKRRQSLRADGWKAMPSLRLLLDLQPFLMALGLLFGELGMFIPMTYVTSYALKQDMSLSIAYYLITSMSCGSLLGRCMAGFIGDHIGWFNTQIIIFGLSTTSILGIWLPAEANPNFLWLFVILFGFCSGSSISLAPVCMSRLCKTENYGKVSGTLFAFSSIGWSASSATKCIVQAIDNPCWTIVWPSFAMLDKFEDSSGWVELENKTLSS</sequence>
<feature type="transmembrane region" description="Helical" evidence="3">
    <location>
        <begin position="116"/>
        <end position="137"/>
    </location>
</feature>
<feature type="transmembrane region" description="Helical" evidence="3">
    <location>
        <begin position="83"/>
        <end position="104"/>
    </location>
</feature>
<evidence type="ECO:0000256" key="2">
    <source>
        <dbReference type="ARBA" id="ARBA00006727"/>
    </source>
</evidence>
<evidence type="ECO:0000256" key="3">
    <source>
        <dbReference type="SAM" id="Phobius"/>
    </source>
</evidence>
<dbReference type="AlphaFoldDB" id="A0A1V6RGU4"/>
<evidence type="ECO:0000313" key="4">
    <source>
        <dbReference type="EMBL" id="OQE00613.1"/>
    </source>
</evidence>
<accession>A0A1V6RGU4</accession>
<dbReference type="GO" id="GO:0022857">
    <property type="term" value="F:transmembrane transporter activity"/>
    <property type="evidence" value="ECO:0007669"/>
    <property type="project" value="InterPro"/>
</dbReference>
<feature type="transmembrane region" description="Helical" evidence="3">
    <location>
        <begin position="30"/>
        <end position="50"/>
    </location>
</feature>
<dbReference type="PANTHER" id="PTHR11360:SF177">
    <property type="entry name" value="RIBOFLAVIN TRANSPORTER MCH5"/>
    <property type="match status" value="1"/>
</dbReference>
<keyword evidence="3" id="KW-0472">Membrane</keyword>
<name>A0A1V6RGU4_9EURO</name>
<feature type="transmembrane region" description="Helical" evidence="3">
    <location>
        <begin position="149"/>
        <end position="166"/>
    </location>
</feature>
<dbReference type="Pfam" id="PF07690">
    <property type="entry name" value="MFS_1"/>
    <property type="match status" value="1"/>
</dbReference>
<dbReference type="InterPro" id="IPR050327">
    <property type="entry name" value="Proton-linked_MCT"/>
</dbReference>
<gene>
    <name evidence="4" type="ORF">PENVUL_c049G05840</name>
</gene>
<reference evidence="5" key="1">
    <citation type="journal article" date="2017" name="Nat. Microbiol.">
        <title>Global analysis of biosynthetic gene clusters reveals vast potential of secondary metabolite production in Penicillium species.</title>
        <authorList>
            <person name="Nielsen J.C."/>
            <person name="Grijseels S."/>
            <person name="Prigent S."/>
            <person name="Ji B."/>
            <person name="Dainat J."/>
            <person name="Nielsen K.F."/>
            <person name="Frisvad J.C."/>
            <person name="Workman M."/>
            <person name="Nielsen J."/>
        </authorList>
    </citation>
    <scope>NUCLEOTIDE SEQUENCE [LARGE SCALE GENOMIC DNA]</scope>
    <source>
        <strain evidence="5">IBT 29486</strain>
    </source>
</reference>
<organism evidence="4 5">
    <name type="scientific">Penicillium vulpinum</name>
    <dbReference type="NCBI Taxonomy" id="29845"/>
    <lineage>
        <taxon>Eukaryota</taxon>
        <taxon>Fungi</taxon>
        <taxon>Dikarya</taxon>
        <taxon>Ascomycota</taxon>
        <taxon>Pezizomycotina</taxon>
        <taxon>Eurotiomycetes</taxon>
        <taxon>Eurotiomycetidae</taxon>
        <taxon>Eurotiales</taxon>
        <taxon>Aspergillaceae</taxon>
        <taxon>Penicillium</taxon>
    </lineage>
</organism>
<dbReference type="InterPro" id="IPR011701">
    <property type="entry name" value="MFS"/>
</dbReference>
<comment type="caution">
    <text evidence="4">The sequence shown here is derived from an EMBL/GenBank/DDBJ whole genome shotgun (WGS) entry which is preliminary data.</text>
</comment>
<dbReference type="GO" id="GO:0016020">
    <property type="term" value="C:membrane"/>
    <property type="evidence" value="ECO:0007669"/>
    <property type="project" value="UniProtKB-SubCell"/>
</dbReference>